<evidence type="ECO:0000259" key="2">
    <source>
        <dbReference type="Pfam" id="PF09850"/>
    </source>
</evidence>
<accession>A0ABW0M680</accession>
<evidence type="ECO:0000256" key="1">
    <source>
        <dbReference type="SAM" id="Phobius"/>
    </source>
</evidence>
<keyword evidence="4" id="KW-1185">Reference proteome</keyword>
<reference evidence="4" key="1">
    <citation type="journal article" date="2019" name="Int. J. Syst. Evol. Microbiol.">
        <title>The Global Catalogue of Microorganisms (GCM) 10K type strain sequencing project: providing services to taxonomists for standard genome sequencing and annotation.</title>
        <authorList>
            <consortium name="The Broad Institute Genomics Platform"/>
            <consortium name="The Broad Institute Genome Sequencing Center for Infectious Disease"/>
            <person name="Wu L."/>
            <person name="Ma J."/>
        </authorList>
    </citation>
    <scope>NUCLEOTIDE SEQUENCE [LARGE SCALE GENOMIC DNA]</scope>
    <source>
        <strain evidence="4">JCM 17066</strain>
    </source>
</reference>
<dbReference type="Proteomes" id="UP001596045">
    <property type="component" value="Unassembled WGS sequence"/>
</dbReference>
<keyword evidence="1" id="KW-0472">Membrane</keyword>
<keyword evidence="1" id="KW-1133">Transmembrane helix</keyword>
<organism evidence="3 4">
    <name type="scientific">Paraherbaspirillum soli</name>
    <dbReference type="NCBI Taxonomy" id="631222"/>
    <lineage>
        <taxon>Bacteria</taxon>
        <taxon>Pseudomonadati</taxon>
        <taxon>Pseudomonadota</taxon>
        <taxon>Betaproteobacteria</taxon>
        <taxon>Burkholderiales</taxon>
        <taxon>Oxalobacteraceae</taxon>
        <taxon>Paraherbaspirillum</taxon>
    </lineage>
</organism>
<dbReference type="EMBL" id="JBHSMT010000004">
    <property type="protein sequence ID" value="MFC5472446.1"/>
    <property type="molecule type" value="Genomic_DNA"/>
</dbReference>
<evidence type="ECO:0000313" key="3">
    <source>
        <dbReference type="EMBL" id="MFC5472446.1"/>
    </source>
</evidence>
<feature type="domain" description="Type IV / VI secretion system DotU" evidence="2">
    <location>
        <begin position="9"/>
        <end position="203"/>
    </location>
</feature>
<dbReference type="PANTHER" id="PTHR38033">
    <property type="entry name" value="MEMBRANE PROTEIN-RELATED"/>
    <property type="match status" value="1"/>
</dbReference>
<protein>
    <submittedName>
        <fullName evidence="3">DotU family type IV/VI secretion system protein</fullName>
    </submittedName>
</protein>
<sequence>MTSHSTRSLRALLRDTALQIALLPQQPGIPAMPIWRTRCGILIAQLRLAMREADYDETLIAEAAYAQCALLDEAALRHLPDDQRREWQRESLEMHFFSSDEAADAIYQRLESLLRQPAPSAERLALYDLVLGLGFGGRYPDQDDAGRQRLVAGLVRAMQSGEPTPALPTRPGVQRRRLPARAIALLGWSALGIGVSLMLWLTLERQLGHSTQRLFQLQTVAAGMTQEK</sequence>
<feature type="transmembrane region" description="Helical" evidence="1">
    <location>
        <begin position="182"/>
        <end position="203"/>
    </location>
</feature>
<gene>
    <name evidence="3" type="ORF">ACFPM8_00595</name>
</gene>
<keyword evidence="1" id="KW-0812">Transmembrane</keyword>
<dbReference type="InterPro" id="IPR038522">
    <property type="entry name" value="T4/T6SS_DotU_sf"/>
</dbReference>
<dbReference type="Pfam" id="PF09850">
    <property type="entry name" value="DotU"/>
    <property type="match status" value="1"/>
</dbReference>
<dbReference type="Gene3D" id="1.25.40.590">
    <property type="entry name" value="Type IV / VI secretion system, DotU"/>
    <property type="match status" value="1"/>
</dbReference>
<proteinExistence type="predicted"/>
<dbReference type="RefSeq" id="WP_378993891.1">
    <property type="nucleotide sequence ID" value="NZ_JBHSMT010000004.1"/>
</dbReference>
<name>A0ABW0M680_9BURK</name>
<dbReference type="PANTHER" id="PTHR38033:SF1">
    <property type="entry name" value="DOTU FAMILY TYPE IV_VI SECRETION SYSTEM PROTEIN"/>
    <property type="match status" value="1"/>
</dbReference>
<evidence type="ECO:0000313" key="4">
    <source>
        <dbReference type="Proteomes" id="UP001596045"/>
    </source>
</evidence>
<dbReference type="NCBIfam" id="TIGR03349">
    <property type="entry name" value="IV_VI_DotU"/>
    <property type="match status" value="1"/>
</dbReference>
<dbReference type="InterPro" id="IPR017732">
    <property type="entry name" value="T4/T6SS_DotU"/>
</dbReference>
<comment type="caution">
    <text evidence="3">The sequence shown here is derived from an EMBL/GenBank/DDBJ whole genome shotgun (WGS) entry which is preliminary data.</text>
</comment>